<name>A0A1G9FGA7_9RHOB</name>
<reference evidence="2" key="1">
    <citation type="submission" date="2016-10" db="EMBL/GenBank/DDBJ databases">
        <authorList>
            <person name="Varghese N."/>
            <person name="Submissions S."/>
        </authorList>
    </citation>
    <scope>NUCLEOTIDE SEQUENCE [LARGE SCALE GENOMIC DNA]</scope>
    <source>
        <strain evidence="2">CGMCC 1.10789</strain>
    </source>
</reference>
<evidence type="ECO:0000313" key="1">
    <source>
        <dbReference type="EMBL" id="SDK87376.1"/>
    </source>
</evidence>
<dbReference type="AlphaFoldDB" id="A0A1G9FGA7"/>
<evidence type="ECO:0000313" key="2">
    <source>
        <dbReference type="Proteomes" id="UP000199328"/>
    </source>
</evidence>
<proteinExistence type="predicted"/>
<keyword evidence="2" id="KW-1185">Reference proteome</keyword>
<dbReference type="InterPro" id="IPR035940">
    <property type="entry name" value="CAP_sf"/>
</dbReference>
<evidence type="ECO:0008006" key="3">
    <source>
        <dbReference type="Google" id="ProtNLM"/>
    </source>
</evidence>
<dbReference type="CDD" id="cd05379">
    <property type="entry name" value="CAP_bacterial"/>
    <property type="match status" value="1"/>
</dbReference>
<protein>
    <recommendedName>
        <fullName evidence="3">Cysteine-rich secretory protein family protein</fullName>
    </recommendedName>
</protein>
<dbReference type="Gene3D" id="3.40.33.10">
    <property type="entry name" value="CAP"/>
    <property type="match status" value="1"/>
</dbReference>
<sequence>MWRLLISGPIILSLLVLTACGHNRYISTASRIEPSTAHRAAQRSTAATTPTAPRNCATLTARLRRIDHAALPFDFMRDTSEDSLSPREQRLHALITAHRRSLGLGEIPLSKSLTAVAGRHAGDTAYNIIGAHGGFRPGTNLHSWSDMDYTPDHANAAGMWEAPRRLRSGYCASGYEISALGPARAEEALALWLASPAHRAVIENTGIWGESDWGAIGVGEAPLPGRGRVWHVWFGRAPDPAGAP</sequence>
<accession>A0A1G9FGA7</accession>
<dbReference type="STRING" id="990712.SAMN05216257_105174"/>
<dbReference type="PROSITE" id="PS51257">
    <property type="entry name" value="PROKAR_LIPOPROTEIN"/>
    <property type="match status" value="1"/>
</dbReference>
<dbReference type="Proteomes" id="UP000199328">
    <property type="component" value="Unassembled WGS sequence"/>
</dbReference>
<gene>
    <name evidence="1" type="ORF">SAMN05216257_105174</name>
</gene>
<organism evidence="1 2">
    <name type="scientific">Meinhardsimonia xiamenensis</name>
    <dbReference type="NCBI Taxonomy" id="990712"/>
    <lineage>
        <taxon>Bacteria</taxon>
        <taxon>Pseudomonadati</taxon>
        <taxon>Pseudomonadota</taxon>
        <taxon>Alphaproteobacteria</taxon>
        <taxon>Rhodobacterales</taxon>
        <taxon>Paracoccaceae</taxon>
        <taxon>Meinhardsimonia</taxon>
    </lineage>
</organism>
<dbReference type="OrthoDB" id="7836029at2"/>
<dbReference type="EMBL" id="FNFV01000005">
    <property type="protein sequence ID" value="SDK87376.1"/>
    <property type="molecule type" value="Genomic_DNA"/>
</dbReference>
<dbReference type="RefSeq" id="WP_092500761.1">
    <property type="nucleotide sequence ID" value="NZ_FNFV01000005.1"/>
</dbReference>